<dbReference type="EMBL" id="UINC01189229">
    <property type="protein sequence ID" value="SVE02825.1"/>
    <property type="molecule type" value="Genomic_DNA"/>
</dbReference>
<feature type="non-terminal residue" evidence="1">
    <location>
        <position position="97"/>
    </location>
</feature>
<dbReference type="SUPFAM" id="SSF56801">
    <property type="entry name" value="Acetyl-CoA synthetase-like"/>
    <property type="match status" value="1"/>
</dbReference>
<protein>
    <recommendedName>
        <fullName evidence="2">AMP-dependent synthetase/ligase domain-containing protein</fullName>
    </recommendedName>
</protein>
<dbReference type="InterPro" id="IPR042099">
    <property type="entry name" value="ANL_N_sf"/>
</dbReference>
<evidence type="ECO:0008006" key="2">
    <source>
        <dbReference type="Google" id="ProtNLM"/>
    </source>
</evidence>
<dbReference type="Gene3D" id="3.40.50.12780">
    <property type="entry name" value="N-terminal domain of ligase-like"/>
    <property type="match status" value="1"/>
</dbReference>
<name>A0A383A6G0_9ZZZZ</name>
<accession>A0A383A6G0</accession>
<gene>
    <name evidence="1" type="ORF">METZ01_LOCUS455679</name>
</gene>
<organism evidence="1">
    <name type="scientific">marine metagenome</name>
    <dbReference type="NCBI Taxonomy" id="408172"/>
    <lineage>
        <taxon>unclassified sequences</taxon>
        <taxon>metagenomes</taxon>
        <taxon>ecological metagenomes</taxon>
    </lineage>
</organism>
<evidence type="ECO:0000313" key="1">
    <source>
        <dbReference type="EMBL" id="SVE02825.1"/>
    </source>
</evidence>
<reference evidence="1" key="1">
    <citation type="submission" date="2018-05" db="EMBL/GenBank/DDBJ databases">
        <authorList>
            <person name="Lanie J.A."/>
            <person name="Ng W.-L."/>
            <person name="Kazmierczak K.M."/>
            <person name="Andrzejewski T.M."/>
            <person name="Davidsen T.M."/>
            <person name="Wayne K.J."/>
            <person name="Tettelin H."/>
            <person name="Glass J.I."/>
            <person name="Rusch D."/>
            <person name="Podicherti R."/>
            <person name="Tsui H.-C.T."/>
            <person name="Winkler M.E."/>
        </authorList>
    </citation>
    <scope>NUCLEOTIDE SEQUENCE</scope>
</reference>
<feature type="non-terminal residue" evidence="1">
    <location>
        <position position="1"/>
    </location>
</feature>
<dbReference type="AlphaFoldDB" id="A0A383A6G0"/>
<sequence length="97" mass="11039">MNSWIEKNIQITNDRIALKTFNKSYTFNDVHKIIFSYIDNLKTIIKPNEAVGFLSEEISEYAIFSNAVPMAKGIFVPLNPNTTKDEITIPNHGYKTG</sequence>
<proteinExistence type="predicted"/>